<dbReference type="PANTHER" id="PTHR11712">
    <property type="entry name" value="POLYKETIDE SYNTHASE-RELATED"/>
    <property type="match status" value="1"/>
</dbReference>
<evidence type="ECO:0000313" key="4">
    <source>
        <dbReference type="Proteomes" id="UP000620550"/>
    </source>
</evidence>
<keyword evidence="4" id="KW-1185">Reference proteome</keyword>
<dbReference type="InterPro" id="IPR016039">
    <property type="entry name" value="Thiolase-like"/>
</dbReference>
<dbReference type="PANTHER" id="PTHR11712:SF336">
    <property type="entry name" value="3-OXOACYL-[ACYL-CARRIER-PROTEIN] SYNTHASE, MITOCHONDRIAL"/>
    <property type="match status" value="1"/>
</dbReference>
<dbReference type="InterPro" id="IPR000794">
    <property type="entry name" value="Beta-ketoacyl_synthase"/>
</dbReference>
<keyword evidence="1" id="KW-0808">Transferase</keyword>
<dbReference type="Proteomes" id="UP000620550">
    <property type="component" value="Unassembled WGS sequence"/>
</dbReference>
<reference evidence="4" key="1">
    <citation type="journal article" date="2019" name="Int. J. Syst. Evol. Microbiol.">
        <title>The Global Catalogue of Microorganisms (GCM) 10K type strain sequencing project: providing services to taxonomists for standard genome sequencing and annotation.</title>
        <authorList>
            <consortium name="The Broad Institute Genomics Platform"/>
            <consortium name="The Broad Institute Genome Sequencing Center for Infectious Disease"/>
            <person name="Wu L."/>
            <person name="Ma J."/>
        </authorList>
    </citation>
    <scope>NUCLEOTIDE SEQUENCE [LARGE SCALE GENOMIC DNA]</scope>
    <source>
        <strain evidence="4">CGMCC 1.12966</strain>
    </source>
</reference>
<organism evidence="3 4">
    <name type="scientific">Sphingobacterium griseoflavum</name>
    <dbReference type="NCBI Taxonomy" id="1474952"/>
    <lineage>
        <taxon>Bacteria</taxon>
        <taxon>Pseudomonadati</taxon>
        <taxon>Bacteroidota</taxon>
        <taxon>Sphingobacteriia</taxon>
        <taxon>Sphingobacteriales</taxon>
        <taxon>Sphingobacteriaceae</taxon>
        <taxon>Sphingobacterium</taxon>
    </lineage>
</organism>
<dbReference type="SUPFAM" id="SSF53901">
    <property type="entry name" value="Thiolase-like"/>
    <property type="match status" value="1"/>
</dbReference>
<name>A0ABQ3HYM7_9SPHI</name>
<dbReference type="EMBL" id="BNAF01000009">
    <property type="protein sequence ID" value="GHE40647.1"/>
    <property type="molecule type" value="Genomic_DNA"/>
</dbReference>
<feature type="domain" description="Beta-ketoacyl synthase-like N-terminal" evidence="2">
    <location>
        <begin position="34"/>
        <end position="177"/>
    </location>
</feature>
<dbReference type="InterPro" id="IPR014030">
    <property type="entry name" value="Ketoacyl_synth_N"/>
</dbReference>
<gene>
    <name evidence="3" type="ORF">GCM10017764_24840</name>
</gene>
<accession>A0ABQ3HYM7</accession>
<evidence type="ECO:0000256" key="1">
    <source>
        <dbReference type="ARBA" id="ARBA00022679"/>
    </source>
</evidence>
<evidence type="ECO:0000259" key="2">
    <source>
        <dbReference type="Pfam" id="PF13723"/>
    </source>
</evidence>
<dbReference type="Pfam" id="PF13723">
    <property type="entry name" value="Ketoacyl-synt_2"/>
    <property type="match status" value="1"/>
</dbReference>
<evidence type="ECO:0000313" key="3">
    <source>
        <dbReference type="EMBL" id="GHE40647.1"/>
    </source>
</evidence>
<dbReference type="RefSeq" id="WP_189627007.1">
    <property type="nucleotide sequence ID" value="NZ_BNAF01000009.1"/>
</dbReference>
<proteinExistence type="predicted"/>
<comment type="caution">
    <text evidence="3">The sequence shown here is derived from an EMBL/GenBank/DDBJ whole genome shotgun (WGS) entry which is preliminary data.</text>
</comment>
<protein>
    <submittedName>
        <fullName evidence="3">3-oxoacyl-ACP synthase</fullName>
    </submittedName>
</protein>
<dbReference type="Gene3D" id="3.40.47.10">
    <property type="match status" value="1"/>
</dbReference>
<sequence length="353" mass="38879">MKNNVFINGIGAVTAQGIWRTELFEEASELNEAVNHAQQPSYKEFIAPAMSRRMSRGIKMGIYAAQQALDEAEVTVPDAIITGTGLGCSEDSEKFLRNILDNQEEFLTPTSFIQSTHNTVAAQIALRLQCKGYNFTYVNRSISFESALLDALLQLQQGEEEHILVGGVDEVSDHTFRLLQLIEEVKASDTNETVKTSVTPGVNYGEGATFFSLGVQKTRSSYAELVDIHIQHRVDRAELPDFVAQFLERNTLAAADVDALLLGYNGDSASDSYYVAFEALFPQAASLYYKHLSGQYDACSAFGLAAAASVLQQRHIPSRLKWKDNTAPGPLKTVLLYNQLKGKDHALTLIRAC</sequence>